<proteinExistence type="predicted"/>
<accession>A0AB39SKE3</accession>
<name>A0AB39SKE3_9ACTN</name>
<organism evidence="1">
    <name type="scientific">Streptomyces sp. R35</name>
    <dbReference type="NCBI Taxonomy" id="3238630"/>
    <lineage>
        <taxon>Bacteria</taxon>
        <taxon>Bacillati</taxon>
        <taxon>Actinomycetota</taxon>
        <taxon>Actinomycetes</taxon>
        <taxon>Kitasatosporales</taxon>
        <taxon>Streptomycetaceae</taxon>
        <taxon>Streptomyces</taxon>
    </lineage>
</organism>
<gene>
    <name evidence="1" type="ORF">AB5J50_45920</name>
</gene>
<dbReference type="Pfam" id="PF06282">
    <property type="entry name" value="DUF1036"/>
    <property type="match status" value="1"/>
</dbReference>
<protein>
    <submittedName>
        <fullName evidence="1">DUF1036 domain-containing protein</fullName>
    </submittedName>
</protein>
<dbReference type="RefSeq" id="WP_327433931.1">
    <property type="nucleotide sequence ID" value="NZ_CP163440.1"/>
</dbReference>
<dbReference type="InterPro" id="IPR009380">
    <property type="entry name" value="DUF1036"/>
</dbReference>
<evidence type="ECO:0000313" key="1">
    <source>
        <dbReference type="EMBL" id="XDQ67604.1"/>
    </source>
</evidence>
<dbReference type="EMBL" id="CP163440">
    <property type="protein sequence ID" value="XDQ67604.1"/>
    <property type="molecule type" value="Genomic_DNA"/>
</dbReference>
<reference evidence="1" key="1">
    <citation type="submission" date="2024-07" db="EMBL/GenBank/DDBJ databases">
        <authorList>
            <person name="Yu S.T."/>
        </authorList>
    </citation>
    <scope>NUCLEOTIDE SEQUENCE</scope>
    <source>
        <strain evidence="1">R35</strain>
    </source>
</reference>
<sequence length="115" mass="13053">MLKFINQYPQKLSVTIMWYTPNCVDGGDWTKKGWWNLAPGQSAVVHGGDLSDINRYWCYFAHAADGAFWAGDLARQAPSRAFDWCEWTSSTDSTQIGYRMQDVGDHDDLDITLTP</sequence>
<dbReference type="AlphaFoldDB" id="A0AB39SKE3"/>